<comment type="caution">
    <text evidence="1">The sequence shown here is derived from an EMBL/GenBank/DDBJ whole genome shotgun (WGS) entry which is preliminary data.</text>
</comment>
<dbReference type="AlphaFoldDB" id="A0A815Y766"/>
<evidence type="ECO:0000313" key="1">
    <source>
        <dbReference type="EMBL" id="CAF1566894.1"/>
    </source>
</evidence>
<dbReference type="EMBL" id="CAJNOU010013894">
    <property type="protein sequence ID" value="CAF1566894.1"/>
    <property type="molecule type" value="Genomic_DNA"/>
</dbReference>
<sequence length="38" mass="4373">MVLEVCLDRFREKKPNVIEALRETCEASYSATNLDQLS</sequence>
<evidence type="ECO:0000313" key="2">
    <source>
        <dbReference type="Proteomes" id="UP000663889"/>
    </source>
</evidence>
<protein>
    <submittedName>
        <fullName evidence="1">Uncharacterized protein</fullName>
    </submittedName>
</protein>
<proteinExistence type="predicted"/>
<name>A0A815Y766_9BILA</name>
<organism evidence="1 2">
    <name type="scientific">Rotaria sordida</name>
    <dbReference type="NCBI Taxonomy" id="392033"/>
    <lineage>
        <taxon>Eukaryota</taxon>
        <taxon>Metazoa</taxon>
        <taxon>Spiralia</taxon>
        <taxon>Gnathifera</taxon>
        <taxon>Rotifera</taxon>
        <taxon>Eurotatoria</taxon>
        <taxon>Bdelloidea</taxon>
        <taxon>Philodinida</taxon>
        <taxon>Philodinidae</taxon>
        <taxon>Rotaria</taxon>
    </lineage>
</organism>
<accession>A0A815Y766</accession>
<gene>
    <name evidence="1" type="ORF">SEV965_LOCUS39405</name>
</gene>
<reference evidence="1" key="1">
    <citation type="submission" date="2021-02" db="EMBL/GenBank/DDBJ databases">
        <authorList>
            <person name="Nowell W R."/>
        </authorList>
    </citation>
    <scope>NUCLEOTIDE SEQUENCE</scope>
</reference>
<dbReference type="Proteomes" id="UP000663889">
    <property type="component" value="Unassembled WGS sequence"/>
</dbReference>
<feature type="non-terminal residue" evidence="1">
    <location>
        <position position="1"/>
    </location>
</feature>